<feature type="binding site" evidence="11 12">
    <location>
        <position position="96"/>
    </location>
    <ligand>
        <name>ATP</name>
        <dbReference type="ChEBI" id="CHEBI:30616"/>
    </ligand>
</feature>
<comment type="subcellular location">
    <subcellularLocation>
        <location evidence="11">Cytoplasm</location>
    </subcellularLocation>
</comment>
<gene>
    <name evidence="11 16" type="primary">ndk</name>
</gene>
<proteinExistence type="inferred from homology"/>
<evidence type="ECO:0000259" key="15">
    <source>
        <dbReference type="SMART" id="SM00562"/>
    </source>
</evidence>
<evidence type="ECO:0000256" key="8">
    <source>
        <dbReference type="ARBA" id="ARBA00023080"/>
    </source>
</evidence>
<evidence type="ECO:0000256" key="10">
    <source>
        <dbReference type="ARBA" id="ARBA00047945"/>
    </source>
</evidence>
<dbReference type="InterPro" id="IPR023005">
    <property type="entry name" value="Nucleoside_diP_kinase_AS"/>
</dbReference>
<evidence type="ECO:0000256" key="9">
    <source>
        <dbReference type="ARBA" id="ARBA00024802"/>
    </source>
</evidence>
<feature type="binding site" evidence="11 12">
    <location>
        <position position="90"/>
    </location>
    <ligand>
        <name>ATP</name>
        <dbReference type="ChEBI" id="CHEBI:30616"/>
    </ligand>
</feature>
<comment type="subunit">
    <text evidence="11">Homotetramer.</text>
</comment>
<comment type="catalytic activity">
    <reaction evidence="11">
        <text>a ribonucleoside 5'-diphosphate + ATP = a ribonucleoside 5'-triphosphate + ADP</text>
        <dbReference type="Rhea" id="RHEA:18113"/>
        <dbReference type="ChEBI" id="CHEBI:30616"/>
        <dbReference type="ChEBI" id="CHEBI:57930"/>
        <dbReference type="ChEBI" id="CHEBI:61557"/>
        <dbReference type="ChEBI" id="CHEBI:456216"/>
        <dbReference type="EC" id="2.7.4.6"/>
    </reaction>
</comment>
<dbReference type="InterPro" id="IPR036850">
    <property type="entry name" value="NDK-like_dom_sf"/>
</dbReference>
<evidence type="ECO:0000256" key="2">
    <source>
        <dbReference type="ARBA" id="ARBA00008142"/>
    </source>
</evidence>
<evidence type="ECO:0000256" key="4">
    <source>
        <dbReference type="ARBA" id="ARBA00022679"/>
    </source>
</evidence>
<evidence type="ECO:0000256" key="14">
    <source>
        <dbReference type="RuleBase" id="RU004013"/>
    </source>
</evidence>
<evidence type="ECO:0000313" key="16">
    <source>
        <dbReference type="EMBL" id="BAX08966.1"/>
    </source>
</evidence>
<feature type="binding site" evidence="11 12">
    <location>
        <position position="117"/>
    </location>
    <ligand>
        <name>ATP</name>
        <dbReference type="ChEBI" id="CHEBI:30616"/>
    </ligand>
</feature>
<keyword evidence="6 11" id="KW-0418">Kinase</keyword>
<name>A0A1V1G5M9_ALIAC</name>
<dbReference type="InterPro" id="IPR001564">
    <property type="entry name" value="Nucleoside_diP_kinase"/>
</dbReference>
<evidence type="ECO:0000256" key="3">
    <source>
        <dbReference type="ARBA" id="ARBA00022553"/>
    </source>
</evidence>
<sequence length="152" mass="16729">MEDMAREQTFVMVKPDGVQRGLVGEIVARFERKGLKLVAAKLVQVSKELAEAHYAEHRERPFFGELVQFITSSPVFAMILEGENAIAVVRAMMGKTNPAEAAPGTIRGDLGLTIGMNVVHGSDSPESAKREIELWFPEGALTYERTVDAWLA</sequence>
<feature type="binding site" evidence="11 12">
    <location>
        <position position="14"/>
    </location>
    <ligand>
        <name>ATP</name>
        <dbReference type="ChEBI" id="CHEBI:30616"/>
    </ligand>
</feature>
<dbReference type="PANTHER" id="PTHR11349">
    <property type="entry name" value="NUCLEOSIDE DIPHOSPHATE KINASE"/>
    <property type="match status" value="1"/>
</dbReference>
<dbReference type="GO" id="GO:0005737">
    <property type="term" value="C:cytoplasm"/>
    <property type="evidence" value="ECO:0007669"/>
    <property type="project" value="UniProtKB-SubCell"/>
</dbReference>
<evidence type="ECO:0000256" key="11">
    <source>
        <dbReference type="HAMAP-Rule" id="MF_00451"/>
    </source>
</evidence>
<dbReference type="AlphaFoldDB" id="A0A1V1G5M9"/>
<keyword evidence="11" id="KW-0479">Metal-binding</keyword>
<accession>A0A1V1G5M9</accession>
<keyword evidence="3 11" id="KW-0597">Phosphoprotein</keyword>
<dbReference type="SMART" id="SM00562">
    <property type="entry name" value="NDK"/>
    <property type="match status" value="1"/>
</dbReference>
<dbReference type="NCBIfam" id="NF001908">
    <property type="entry name" value="PRK00668.1"/>
    <property type="match status" value="1"/>
</dbReference>
<comment type="function">
    <text evidence="9">(Microbial infection) Catalyzes the phosphorylation of dZDP to dZTP, when the bacterium is infected by a phage that produces the substrate for the synthesis of dZTP (2- amino-2'-deoxyadenosine 5'-triphosphate), which is then used by the phage as a DNA polymerase substrate.</text>
</comment>
<dbReference type="PROSITE" id="PS51374">
    <property type="entry name" value="NDPK_LIKE"/>
    <property type="match status" value="1"/>
</dbReference>
<dbReference type="InterPro" id="IPR034907">
    <property type="entry name" value="NDK-like_dom"/>
</dbReference>
<feature type="domain" description="Nucleoside diphosphate kinase-like" evidence="15">
    <location>
        <begin position="6"/>
        <end position="143"/>
    </location>
</feature>
<evidence type="ECO:0000256" key="7">
    <source>
        <dbReference type="ARBA" id="ARBA00022840"/>
    </source>
</evidence>
<evidence type="ECO:0000256" key="13">
    <source>
        <dbReference type="RuleBase" id="RU004011"/>
    </source>
</evidence>
<dbReference type="GO" id="GO:0006228">
    <property type="term" value="P:UTP biosynthetic process"/>
    <property type="evidence" value="ECO:0007669"/>
    <property type="project" value="UniProtKB-UniRule"/>
</dbReference>
<dbReference type="EMBL" id="LC218426">
    <property type="protein sequence ID" value="BAX08966.1"/>
    <property type="molecule type" value="Genomic_DNA"/>
</dbReference>
<dbReference type="Gene3D" id="3.30.70.141">
    <property type="entry name" value="Nucleoside diphosphate kinase-like domain"/>
    <property type="match status" value="1"/>
</dbReference>
<comment type="catalytic activity">
    <reaction evidence="11 14">
        <text>a 2'-deoxyribonucleoside 5'-diphosphate + ATP = a 2'-deoxyribonucleoside 5'-triphosphate + ADP</text>
        <dbReference type="Rhea" id="RHEA:44640"/>
        <dbReference type="ChEBI" id="CHEBI:30616"/>
        <dbReference type="ChEBI" id="CHEBI:61560"/>
        <dbReference type="ChEBI" id="CHEBI:73316"/>
        <dbReference type="ChEBI" id="CHEBI:456216"/>
        <dbReference type="EC" id="2.7.4.6"/>
    </reaction>
</comment>
<comment type="function">
    <text evidence="11">Major role in the synthesis of nucleoside triphosphates other than ATP. The ATP gamma phosphate is transferred to the NDP beta phosphate via a ping-pong mechanism, using a phosphorylated active-site intermediate.</text>
</comment>
<evidence type="ECO:0000256" key="6">
    <source>
        <dbReference type="ARBA" id="ARBA00022777"/>
    </source>
</evidence>
<evidence type="ECO:0000256" key="12">
    <source>
        <dbReference type="PROSITE-ProRule" id="PRU00706"/>
    </source>
</evidence>
<dbReference type="GO" id="GO:0005524">
    <property type="term" value="F:ATP binding"/>
    <property type="evidence" value="ECO:0007669"/>
    <property type="project" value="UniProtKB-UniRule"/>
</dbReference>
<comment type="similarity">
    <text evidence="2 11 12 13">Belongs to the NDK family.</text>
</comment>
<keyword evidence="5 11" id="KW-0547">Nucleotide-binding</keyword>
<comment type="catalytic activity">
    <reaction evidence="10">
        <text>dZDP + ATP = dZTP + ADP</text>
        <dbReference type="Rhea" id="RHEA:67644"/>
        <dbReference type="ChEBI" id="CHEBI:30616"/>
        <dbReference type="ChEBI" id="CHEBI:172929"/>
        <dbReference type="ChEBI" id="CHEBI:172931"/>
        <dbReference type="ChEBI" id="CHEBI:456216"/>
    </reaction>
</comment>
<keyword evidence="4 11" id="KW-0808">Transferase</keyword>
<dbReference type="CDD" id="cd04413">
    <property type="entry name" value="NDPk_I"/>
    <property type="match status" value="1"/>
</dbReference>
<dbReference type="SUPFAM" id="SSF54919">
    <property type="entry name" value="Nucleoside diphosphate kinase, NDK"/>
    <property type="match status" value="1"/>
</dbReference>
<keyword evidence="11" id="KW-0460">Magnesium</keyword>
<dbReference type="GO" id="GO:0006241">
    <property type="term" value="P:CTP biosynthetic process"/>
    <property type="evidence" value="ECO:0007669"/>
    <property type="project" value="UniProtKB-UniRule"/>
</dbReference>
<feature type="binding site" evidence="11 12">
    <location>
        <position position="107"/>
    </location>
    <ligand>
        <name>ATP</name>
        <dbReference type="ChEBI" id="CHEBI:30616"/>
    </ligand>
</feature>
<dbReference type="PROSITE" id="PS00469">
    <property type="entry name" value="NDPK"/>
    <property type="match status" value="1"/>
</dbReference>
<evidence type="ECO:0000256" key="5">
    <source>
        <dbReference type="ARBA" id="ARBA00022741"/>
    </source>
</evidence>
<dbReference type="GO" id="GO:0046872">
    <property type="term" value="F:metal ion binding"/>
    <property type="evidence" value="ECO:0007669"/>
    <property type="project" value="UniProtKB-KW"/>
</dbReference>
<comment type="cofactor">
    <cofactor evidence="1 11">
        <name>Mg(2+)</name>
        <dbReference type="ChEBI" id="CHEBI:18420"/>
    </cofactor>
</comment>
<organism evidence="16">
    <name type="scientific">Alicyclobacillus acidocaldarius subsp. acidocaldarius</name>
    <name type="common">Bacillus acidocaldarius</name>
    <dbReference type="NCBI Taxonomy" id="1388"/>
    <lineage>
        <taxon>Bacteria</taxon>
        <taxon>Bacillati</taxon>
        <taxon>Bacillota</taxon>
        <taxon>Bacilli</taxon>
        <taxon>Bacillales</taxon>
        <taxon>Alicyclobacillaceae</taxon>
        <taxon>Alicyclobacillus</taxon>
    </lineage>
</organism>
<reference evidence="16" key="1">
    <citation type="submission" date="2017-02" db="EMBL/GenBank/DDBJ databases">
        <title>Genetic analysis of genes for pyrimidine nucleotide synthesizing enzymes from Alicyclobacillus acidocaldarius subsp. acidocaldarius.</title>
        <authorList>
            <person name="Akiyoshi K.H."/>
            <person name="Iwata H."/>
            <person name="Nonoichi H."/>
            <person name="Hasegawa A."/>
            <person name="Megawa N."/>
            <person name="Fujimoto D."/>
            <person name="Nagai K."/>
            <person name="Inoue S."/>
            <person name="Satoh T."/>
        </authorList>
    </citation>
    <scope>NUCLEOTIDE SEQUENCE</scope>
    <source>
        <strain evidence="16">NBRC15652</strain>
    </source>
</reference>
<dbReference type="PRINTS" id="PR01243">
    <property type="entry name" value="NUCDPKINASE"/>
</dbReference>
<dbReference type="Pfam" id="PF00334">
    <property type="entry name" value="NDK"/>
    <property type="match status" value="1"/>
</dbReference>
<dbReference type="FunFam" id="3.30.70.141:FF:000002">
    <property type="entry name" value="Nucleoside diphosphate kinase"/>
    <property type="match status" value="1"/>
</dbReference>
<feature type="binding site" evidence="11 12">
    <location>
        <position position="62"/>
    </location>
    <ligand>
        <name>ATP</name>
        <dbReference type="ChEBI" id="CHEBI:30616"/>
    </ligand>
</feature>
<keyword evidence="8 11" id="KW-0546">Nucleotide metabolism</keyword>
<protein>
    <recommendedName>
        <fullName evidence="11 14">Nucleoside diphosphate kinase</fullName>
        <shortName evidence="11">NDK</shortName>
        <shortName evidence="11">NDP kinase</shortName>
        <ecNumber evidence="11 14">2.7.4.6</ecNumber>
    </recommendedName>
    <alternativeName>
        <fullName evidence="11">Nucleoside-2-P kinase</fullName>
    </alternativeName>
</protein>
<dbReference type="EC" id="2.7.4.6" evidence="11 14"/>
<dbReference type="GO" id="GO:0006183">
    <property type="term" value="P:GTP biosynthetic process"/>
    <property type="evidence" value="ECO:0007669"/>
    <property type="project" value="UniProtKB-UniRule"/>
</dbReference>
<evidence type="ECO:0000256" key="1">
    <source>
        <dbReference type="ARBA" id="ARBA00001946"/>
    </source>
</evidence>
<keyword evidence="7 11" id="KW-0067">ATP-binding</keyword>
<dbReference type="GO" id="GO:0004550">
    <property type="term" value="F:nucleoside diphosphate kinase activity"/>
    <property type="evidence" value="ECO:0007669"/>
    <property type="project" value="UniProtKB-UniRule"/>
</dbReference>
<feature type="active site" description="Pros-phosphohistidine intermediate" evidence="11 12">
    <location>
        <position position="120"/>
    </location>
</feature>
<keyword evidence="11" id="KW-0963">Cytoplasm</keyword>
<dbReference type="HAMAP" id="MF_00451">
    <property type="entry name" value="NDP_kinase"/>
    <property type="match status" value="1"/>
</dbReference>